<dbReference type="EMBL" id="CAXLJM020000042">
    <property type="protein sequence ID" value="CAL8109838.1"/>
    <property type="molecule type" value="Genomic_DNA"/>
</dbReference>
<gene>
    <name evidence="2" type="ORF">ODALV1_LOCUS13735</name>
</gene>
<dbReference type="Proteomes" id="UP001642540">
    <property type="component" value="Unassembled WGS sequence"/>
</dbReference>
<reference evidence="2 3" key="1">
    <citation type="submission" date="2024-08" db="EMBL/GenBank/DDBJ databases">
        <authorList>
            <person name="Cucini C."/>
            <person name="Frati F."/>
        </authorList>
    </citation>
    <scope>NUCLEOTIDE SEQUENCE [LARGE SCALE GENOMIC DNA]</scope>
</reference>
<keyword evidence="3" id="KW-1185">Reference proteome</keyword>
<sequence length="75" mass="8465">MASLSGRMERASSLEPLPLLSCSKRKQQHPVKFDEPAPQRKDKPFDKAVIQERKTPTTSTSQKSVVNPRLPPKRP</sequence>
<feature type="compositionally biased region" description="Polar residues" evidence="1">
    <location>
        <begin position="56"/>
        <end position="65"/>
    </location>
</feature>
<evidence type="ECO:0000313" key="3">
    <source>
        <dbReference type="Proteomes" id="UP001642540"/>
    </source>
</evidence>
<accession>A0ABP1QTH6</accession>
<feature type="compositionally biased region" description="Low complexity" evidence="1">
    <location>
        <begin position="13"/>
        <end position="22"/>
    </location>
</feature>
<evidence type="ECO:0000256" key="1">
    <source>
        <dbReference type="SAM" id="MobiDB-lite"/>
    </source>
</evidence>
<proteinExistence type="predicted"/>
<feature type="compositionally biased region" description="Basic and acidic residues" evidence="1">
    <location>
        <begin position="31"/>
        <end position="55"/>
    </location>
</feature>
<name>A0ABP1QTH6_9HEXA</name>
<protein>
    <submittedName>
        <fullName evidence="2">Uncharacterized protein</fullName>
    </submittedName>
</protein>
<comment type="caution">
    <text evidence="2">The sequence shown here is derived from an EMBL/GenBank/DDBJ whole genome shotgun (WGS) entry which is preliminary data.</text>
</comment>
<organism evidence="2 3">
    <name type="scientific">Orchesella dallaii</name>
    <dbReference type="NCBI Taxonomy" id="48710"/>
    <lineage>
        <taxon>Eukaryota</taxon>
        <taxon>Metazoa</taxon>
        <taxon>Ecdysozoa</taxon>
        <taxon>Arthropoda</taxon>
        <taxon>Hexapoda</taxon>
        <taxon>Collembola</taxon>
        <taxon>Entomobryomorpha</taxon>
        <taxon>Entomobryoidea</taxon>
        <taxon>Orchesellidae</taxon>
        <taxon>Orchesellinae</taxon>
        <taxon>Orchesella</taxon>
    </lineage>
</organism>
<evidence type="ECO:0000313" key="2">
    <source>
        <dbReference type="EMBL" id="CAL8109838.1"/>
    </source>
</evidence>
<feature type="region of interest" description="Disordered" evidence="1">
    <location>
        <begin position="1"/>
        <end position="75"/>
    </location>
</feature>